<dbReference type="OMA" id="GAFFHAN"/>
<name>A0A0S4J3Z7_BODSA</name>
<dbReference type="Pfam" id="PF22279">
    <property type="entry name" value="DGF-1_N"/>
    <property type="match status" value="1"/>
</dbReference>
<evidence type="ECO:0000256" key="1">
    <source>
        <dbReference type="SAM" id="SignalP"/>
    </source>
</evidence>
<feature type="chain" id="PRO_5006622004" evidence="1">
    <location>
        <begin position="20"/>
        <end position="475"/>
    </location>
</feature>
<reference evidence="4" key="1">
    <citation type="submission" date="2015-09" db="EMBL/GenBank/DDBJ databases">
        <authorList>
            <consortium name="Pathogen Informatics"/>
        </authorList>
    </citation>
    <scope>NUCLEOTIDE SEQUENCE [LARGE SCALE GENOMIC DNA]</scope>
    <source>
        <strain evidence="4">Lake Konstanz</strain>
    </source>
</reference>
<keyword evidence="1" id="KW-0732">Signal</keyword>
<proteinExistence type="predicted"/>
<dbReference type="VEuPathDB" id="TriTrypDB:BSAL_84235"/>
<feature type="signal peptide" evidence="1">
    <location>
        <begin position="1"/>
        <end position="19"/>
    </location>
</feature>
<gene>
    <name evidence="3" type="ORF">BSAL_84235</name>
</gene>
<keyword evidence="4" id="KW-1185">Reference proteome</keyword>
<evidence type="ECO:0000259" key="2">
    <source>
        <dbReference type="Pfam" id="PF22279"/>
    </source>
</evidence>
<evidence type="ECO:0000313" key="4">
    <source>
        <dbReference type="Proteomes" id="UP000051952"/>
    </source>
</evidence>
<protein>
    <submittedName>
        <fullName evidence="3">Dispersed gene family protein 1 (DGF-1), putative</fullName>
    </submittedName>
</protein>
<dbReference type="AlphaFoldDB" id="A0A0S4J3Z7"/>
<accession>A0A0S4J3Z7</accession>
<evidence type="ECO:0000313" key="3">
    <source>
        <dbReference type="EMBL" id="CUG73562.1"/>
    </source>
</evidence>
<dbReference type="Proteomes" id="UP000051952">
    <property type="component" value="Unassembled WGS sequence"/>
</dbReference>
<sequence>MFAYFIVLVATLCATSAFGQQIKYYSGNYGGTMIQVGAGVSIVKVNQASFTGGGGITFNLGSMMTAAQPIVIEVCGLTLSNGAIMYFLGASSVAGNKPAYITVTGVTSNSGGIGLGNGIFPWYTRMIVKSCTYSIDSSAATFSLFTQYGATTPTCLLMGGLTLQKTVVRFHDQNISGSLRNGVYPTRFMNFICSDYSVWMFDRAKIGVSFAFHGHDPLITSNGVFLISNINAVCDRFCISFEIQVTVSDGGSFIVEDSTASADGHDLLFIRGPLTVTNGAFFHANGNYFITPRYAFSVLSGATTSGTNTLISFANNNLLGLPWSFGCSGNCRVQCNMLGQAQLSTVSQYQTAGLNSPSVAASCDVRTNCPAYTTGCYQALTASGGTSPNCCVCKPGGYGRYCLPVELPYIPEMCVATATVPMVTKTHILTQTESISTSASGRFNQNHDFVARTKTLTLTLTVAVTLTPRMTPSPS</sequence>
<dbReference type="InterPro" id="IPR053914">
    <property type="entry name" value="DGF-1_N"/>
</dbReference>
<feature type="non-terminal residue" evidence="3">
    <location>
        <position position="475"/>
    </location>
</feature>
<dbReference type="EMBL" id="CYKH01000965">
    <property type="protein sequence ID" value="CUG73562.1"/>
    <property type="molecule type" value="Genomic_DNA"/>
</dbReference>
<organism evidence="3 4">
    <name type="scientific">Bodo saltans</name>
    <name type="common">Flagellated protozoan</name>
    <dbReference type="NCBI Taxonomy" id="75058"/>
    <lineage>
        <taxon>Eukaryota</taxon>
        <taxon>Discoba</taxon>
        <taxon>Euglenozoa</taxon>
        <taxon>Kinetoplastea</taxon>
        <taxon>Metakinetoplastina</taxon>
        <taxon>Eubodonida</taxon>
        <taxon>Bodonidae</taxon>
        <taxon>Bodo</taxon>
    </lineage>
</organism>
<feature type="domain" description="Dispersed gene family protein 1 N-terminal" evidence="2">
    <location>
        <begin position="317"/>
        <end position="403"/>
    </location>
</feature>